<comment type="caution">
    <text evidence="2">The sequence shown here is derived from an EMBL/GenBank/DDBJ whole genome shotgun (WGS) entry which is preliminary data.</text>
</comment>
<dbReference type="Gene3D" id="3.10.450.40">
    <property type="match status" value="1"/>
</dbReference>
<evidence type="ECO:0000313" key="3">
    <source>
        <dbReference type="Proteomes" id="UP000239663"/>
    </source>
</evidence>
<organism evidence="2 3">
    <name type="scientific">Pradoshia eiseniae</name>
    <dbReference type="NCBI Taxonomy" id="2064768"/>
    <lineage>
        <taxon>Bacteria</taxon>
        <taxon>Bacillati</taxon>
        <taxon>Bacillota</taxon>
        <taxon>Bacilli</taxon>
        <taxon>Bacillales</taxon>
        <taxon>Bacillaceae</taxon>
        <taxon>Pradoshia</taxon>
    </lineage>
</organism>
<evidence type="ECO:0000259" key="1">
    <source>
        <dbReference type="Pfam" id="PF03413"/>
    </source>
</evidence>
<accession>A0A2S7N2R8</accession>
<dbReference type="InterPro" id="IPR025711">
    <property type="entry name" value="PepSY"/>
</dbReference>
<gene>
    <name evidence="2" type="ORF">CYL18_06795</name>
</gene>
<name>A0A2S7N2R8_9BACI</name>
<dbReference type="EMBL" id="PKOZ01000002">
    <property type="protein sequence ID" value="PQD96295.1"/>
    <property type="molecule type" value="Genomic_DNA"/>
</dbReference>
<dbReference type="Pfam" id="PF03413">
    <property type="entry name" value="PepSY"/>
    <property type="match status" value="1"/>
</dbReference>
<dbReference type="Proteomes" id="UP000239663">
    <property type="component" value="Unassembled WGS sequence"/>
</dbReference>
<reference evidence="2 3" key="1">
    <citation type="submission" date="2017-12" db="EMBL/GenBank/DDBJ databases">
        <title>Taxonomic description and draft genome of Pradoshia cofamensis Gen. nov., sp. nov., a thermotolerant bacillale isolated from anterior gut of earthworm Eisenia fetida.</title>
        <authorList>
            <person name="Saha T."/>
            <person name="Chakraborty R."/>
        </authorList>
    </citation>
    <scope>NUCLEOTIDE SEQUENCE [LARGE SCALE GENOMIC DNA]</scope>
    <source>
        <strain evidence="2 3">EAG3</strain>
    </source>
</reference>
<dbReference type="RefSeq" id="WP_104848722.1">
    <property type="nucleotide sequence ID" value="NZ_PKOZ01000002.1"/>
</dbReference>
<feature type="domain" description="PepSY" evidence="1">
    <location>
        <begin position="112"/>
        <end position="168"/>
    </location>
</feature>
<evidence type="ECO:0000313" key="2">
    <source>
        <dbReference type="EMBL" id="PQD96295.1"/>
    </source>
</evidence>
<sequence>MSKKHLWIMPALLLICIILCAVYAYNQIISKTTFGEAEIKNRVSSLYNGEIQAIAKKKNQYEVTFRKNDFIYQVLVNEEEGTFSDLKVIKEGAKEEIDTPEESPAEQDELKPLTKEEVVKIARSQFEGSVDDVEFIATDDGGYYNVDLENQEDEATLQIHALTGEIITITYDD</sequence>
<dbReference type="OrthoDB" id="2476750at2"/>
<keyword evidence="3" id="KW-1185">Reference proteome</keyword>
<dbReference type="AlphaFoldDB" id="A0A2S7N2R8"/>
<proteinExistence type="predicted"/>
<protein>
    <recommendedName>
        <fullName evidence="1">PepSY domain-containing protein</fullName>
    </recommendedName>
</protein>